<sequence length="885" mass="95540">MTIINSSSKQKTRGARGVCRQAPAGRLPGRPALLREAVCRALGTVTLGAGLLCGHGVYARDWFNPALLSTGGGGAPSAGVADLSRFENGGQAPGTYRVSLWVNGEQVDEKNVVFVDGPDGHLVPAMTRKAYEALGVRPDATPAFAALPEDAVVKNLPQVLPASTTAFRFSDQRLDITVPQIMMRRRVRGEVDPALWDQGMPALLLDYMVTGNRTRDLSGSHMPATDSLYGNFRGGANLGPWRLRSYAVYSRSQSGDRPAQSDFHVISTYLQRNIASVRGELTMGDSSTPSDVFDSVQFRGVQLASDDAMLADSLRGFAPVIRGVADTNAQVTVRQNGSIIYQTYVPPGPFEITDIYPSSLSGDLEVTVRENNGREHRFTQAYSSVAVMQREGQMKYAMTAGRLRLSGQGDLHEAKFVQATLIYGLPHDLTVYGGMQIAAAYLAGTAGVGVGLGSLGAMSVDVTQANATLQDDRKTQGQSYRVRYSKSMVDTGTTLSLAAYRYSTQGYYSLQDAASEDRFAAGGRNDHLRSETDLTVSQSLGPWGSLYASGTRRDYWNAGRGKQHTWMLGYNVSLKGVSYGVSYSRTHDTRRDRDDSRLFMNVSVPLSRWLPGNDALHQSYSMNANYSYSTDQDHHVTHQAGISGTALEDNRLSYGLNETLQDQPGQRNSMGATLTYTGRNGVLQGGYNRSQSQSQINYGLSGGILVHPYGITLSQPMGETLALVRAPGADNVKVQNQTGLSTNLFGYAVMPSLTPYRRTDISLDPSGLGNTVSLSQTSMSVVPTRGAVVLADYRTEQGRQVLMTLHRPDGKPVPFGAMAALKTQKDNTAIVGDNGQVFLTGLPDEGGLTVQWGSGAGQHCQVPFRLPAAREEDTGVPLQVQEVCR</sequence>
<dbReference type="Pfam" id="PF00577">
    <property type="entry name" value="Usher"/>
    <property type="match status" value="1"/>
</dbReference>
<evidence type="ECO:0000259" key="12">
    <source>
        <dbReference type="Pfam" id="PF13953"/>
    </source>
</evidence>
<evidence type="ECO:0000256" key="9">
    <source>
        <dbReference type="ARBA" id="ARBA00023237"/>
    </source>
</evidence>
<dbReference type="GO" id="GO:0015473">
    <property type="term" value="F:fimbrial usher porin activity"/>
    <property type="evidence" value="ECO:0007669"/>
    <property type="project" value="InterPro"/>
</dbReference>
<comment type="similarity">
    <text evidence="2 10">Belongs to the fimbrial export usher family.</text>
</comment>
<evidence type="ECO:0000256" key="3">
    <source>
        <dbReference type="ARBA" id="ARBA00022448"/>
    </source>
</evidence>
<keyword evidence="7" id="KW-0732">Signal</keyword>
<evidence type="ECO:0000313" key="14">
    <source>
        <dbReference type="EMBL" id="EBO8106032.1"/>
    </source>
</evidence>
<reference evidence="14" key="1">
    <citation type="submission" date="2018-09" db="EMBL/GenBank/DDBJ databases">
        <authorList>
            <consortium name="PulseNet: The National Subtyping Network for Foodborne Disease Surveillance"/>
            <person name="Tarr C.L."/>
            <person name="Trees E."/>
            <person name="Katz L.S."/>
            <person name="Carleton-Romer H.A."/>
            <person name="Stroika S."/>
            <person name="Kucerova Z."/>
            <person name="Roache K.F."/>
            <person name="Sabol A.L."/>
            <person name="Besser J."/>
            <person name="Gerner-Smidt P."/>
        </authorList>
    </citation>
    <scope>NUCLEOTIDE SEQUENCE</scope>
    <source>
        <strain evidence="14">PNUSAS051318</strain>
    </source>
</reference>
<dbReference type="Pfam" id="PF13953">
    <property type="entry name" value="PapC_C"/>
    <property type="match status" value="1"/>
</dbReference>
<dbReference type="FunFam" id="2.60.40.2610:FF:000001">
    <property type="entry name" value="Outer membrane fimbrial usher protein"/>
    <property type="match status" value="1"/>
</dbReference>
<evidence type="ECO:0000256" key="5">
    <source>
        <dbReference type="ARBA" id="ARBA00022558"/>
    </source>
</evidence>
<dbReference type="AlphaFoldDB" id="A0A5U1RDK5"/>
<evidence type="ECO:0000256" key="7">
    <source>
        <dbReference type="ARBA" id="ARBA00022729"/>
    </source>
</evidence>
<dbReference type="Pfam" id="PF13954">
    <property type="entry name" value="PapC_N"/>
    <property type="match status" value="1"/>
</dbReference>
<dbReference type="EMBL" id="AAGJRW010000041">
    <property type="protein sequence ID" value="EBO8106032.1"/>
    <property type="molecule type" value="Genomic_DNA"/>
</dbReference>
<dbReference type="InterPro" id="IPR000015">
    <property type="entry name" value="Fimb_usher"/>
</dbReference>
<dbReference type="InterPro" id="IPR037224">
    <property type="entry name" value="PapC_N_sf"/>
</dbReference>
<dbReference type="InterPro" id="IPR043142">
    <property type="entry name" value="PapC-like_C_sf"/>
</dbReference>
<evidence type="ECO:0000256" key="10">
    <source>
        <dbReference type="RuleBase" id="RU003884"/>
    </source>
</evidence>
<evidence type="ECO:0000256" key="8">
    <source>
        <dbReference type="ARBA" id="ARBA00023136"/>
    </source>
</evidence>
<dbReference type="InterPro" id="IPR025949">
    <property type="entry name" value="PapC-like_C"/>
</dbReference>
<evidence type="ECO:0000256" key="4">
    <source>
        <dbReference type="ARBA" id="ARBA00022452"/>
    </source>
</evidence>
<dbReference type="PANTHER" id="PTHR30451">
    <property type="entry name" value="OUTER MEMBRANE USHER PROTEIN"/>
    <property type="match status" value="1"/>
</dbReference>
<feature type="domain" description="PapC-like C-terminal" evidence="12">
    <location>
        <begin position="802"/>
        <end position="868"/>
    </location>
</feature>
<proteinExistence type="inferred from homology"/>
<evidence type="ECO:0000256" key="11">
    <source>
        <dbReference type="SAM" id="MobiDB-lite"/>
    </source>
</evidence>
<organism evidence="14">
    <name type="scientific">Salmonella enterica</name>
    <name type="common">Salmonella choleraesuis</name>
    <dbReference type="NCBI Taxonomy" id="28901"/>
    <lineage>
        <taxon>Bacteria</taxon>
        <taxon>Pseudomonadati</taxon>
        <taxon>Pseudomonadota</taxon>
        <taxon>Gammaproteobacteria</taxon>
        <taxon>Enterobacterales</taxon>
        <taxon>Enterobacteriaceae</taxon>
        <taxon>Salmonella</taxon>
    </lineage>
</organism>
<dbReference type="InterPro" id="IPR042186">
    <property type="entry name" value="FimD_plug_dom"/>
</dbReference>
<evidence type="ECO:0000256" key="2">
    <source>
        <dbReference type="ARBA" id="ARBA00008064"/>
    </source>
</evidence>
<dbReference type="Gene3D" id="2.60.40.2610">
    <property type="entry name" value="Outer membrane usher protein FimD, plug domain"/>
    <property type="match status" value="1"/>
</dbReference>
<accession>A0A5U1RDK5</accession>
<dbReference type="Gene3D" id="2.60.40.2070">
    <property type="match status" value="1"/>
</dbReference>
<evidence type="ECO:0000256" key="6">
    <source>
        <dbReference type="ARBA" id="ARBA00022692"/>
    </source>
</evidence>
<evidence type="ECO:0000259" key="13">
    <source>
        <dbReference type="Pfam" id="PF13954"/>
    </source>
</evidence>
<dbReference type="InterPro" id="IPR018030">
    <property type="entry name" value="Fimbrial_membr_usher_CS"/>
</dbReference>
<comment type="subcellular location">
    <subcellularLocation>
        <location evidence="1 10">Cell outer membrane</location>
        <topology evidence="1 10">Multi-pass membrane protein</topology>
    </subcellularLocation>
</comment>
<name>A0A5U1RDK5_SALER</name>
<keyword evidence="9 10" id="KW-0998">Cell outer membrane</keyword>
<evidence type="ECO:0000256" key="1">
    <source>
        <dbReference type="ARBA" id="ARBA00004571"/>
    </source>
</evidence>
<dbReference type="Gene3D" id="2.60.40.3110">
    <property type="match status" value="1"/>
</dbReference>
<dbReference type="Gene3D" id="3.10.20.410">
    <property type="match status" value="1"/>
</dbReference>
<dbReference type="InterPro" id="IPR025885">
    <property type="entry name" value="PapC_N"/>
</dbReference>
<gene>
    <name evidence="14" type="ORF">D3S21_24990</name>
</gene>
<dbReference type="GO" id="GO:0009279">
    <property type="term" value="C:cell outer membrane"/>
    <property type="evidence" value="ECO:0007669"/>
    <property type="project" value="UniProtKB-SubCell"/>
</dbReference>
<dbReference type="GO" id="GO:0009297">
    <property type="term" value="P:pilus assembly"/>
    <property type="evidence" value="ECO:0007669"/>
    <property type="project" value="InterPro"/>
</dbReference>
<feature type="region of interest" description="Disordered" evidence="11">
    <location>
        <begin position="1"/>
        <end position="22"/>
    </location>
</feature>
<keyword evidence="8 10" id="KW-0472">Membrane</keyword>
<dbReference type="PANTHER" id="PTHR30451:SF21">
    <property type="entry name" value="FIMBRIAL USHER DOMAIN-CONTAINING PROTEIN YDET-RELATED"/>
    <property type="match status" value="1"/>
</dbReference>
<comment type="caution">
    <text evidence="14">The sequence shown here is derived from an EMBL/GenBank/DDBJ whole genome shotgun (WGS) entry which is preliminary data.</text>
</comment>
<protein>
    <submittedName>
        <fullName evidence="14">Fimbrial biogenesis outer membrane usher protein</fullName>
    </submittedName>
</protein>
<dbReference type="SUPFAM" id="SSF141729">
    <property type="entry name" value="FimD N-terminal domain-like"/>
    <property type="match status" value="1"/>
</dbReference>
<dbReference type="FunFam" id="2.60.40.3110:FF:000001">
    <property type="entry name" value="Putative fimbrial outer membrane usher"/>
    <property type="match status" value="1"/>
</dbReference>
<keyword evidence="5 10" id="KW-1029">Fimbrium biogenesis</keyword>
<keyword evidence="3 10" id="KW-0813">Transport</keyword>
<keyword evidence="4" id="KW-1134">Transmembrane beta strand</keyword>
<keyword evidence="6 10" id="KW-0812">Transmembrane</keyword>
<feature type="domain" description="PapC N-terminal" evidence="13">
    <location>
        <begin position="63"/>
        <end position="210"/>
    </location>
</feature>
<dbReference type="PROSITE" id="PS01151">
    <property type="entry name" value="FIMBRIAL_USHER"/>
    <property type="match status" value="1"/>
</dbReference>